<keyword evidence="3" id="KW-1185">Reference proteome</keyword>
<comment type="caution">
    <text evidence="2">The sequence shown here is derived from an EMBL/GenBank/DDBJ whole genome shotgun (WGS) entry which is preliminary data.</text>
</comment>
<feature type="region of interest" description="Disordered" evidence="1">
    <location>
        <begin position="1"/>
        <end position="67"/>
    </location>
</feature>
<dbReference type="Proteomes" id="UP001610563">
    <property type="component" value="Unassembled WGS sequence"/>
</dbReference>
<evidence type="ECO:0000256" key="1">
    <source>
        <dbReference type="SAM" id="MobiDB-lite"/>
    </source>
</evidence>
<feature type="compositionally biased region" description="Low complexity" evidence="1">
    <location>
        <begin position="351"/>
        <end position="363"/>
    </location>
</feature>
<gene>
    <name evidence="2" type="ORF">BJX66DRAFT_238138</name>
</gene>
<feature type="compositionally biased region" description="Acidic residues" evidence="1">
    <location>
        <begin position="160"/>
        <end position="173"/>
    </location>
</feature>
<dbReference type="EMBL" id="JBFTWV010000067">
    <property type="protein sequence ID" value="KAL2789268.1"/>
    <property type="molecule type" value="Genomic_DNA"/>
</dbReference>
<feature type="compositionally biased region" description="Acidic residues" evidence="1">
    <location>
        <begin position="244"/>
        <end position="255"/>
    </location>
</feature>
<evidence type="ECO:0000313" key="3">
    <source>
        <dbReference type="Proteomes" id="UP001610563"/>
    </source>
</evidence>
<name>A0ABR4G289_9EURO</name>
<organism evidence="2 3">
    <name type="scientific">Aspergillus keveii</name>
    <dbReference type="NCBI Taxonomy" id="714993"/>
    <lineage>
        <taxon>Eukaryota</taxon>
        <taxon>Fungi</taxon>
        <taxon>Dikarya</taxon>
        <taxon>Ascomycota</taxon>
        <taxon>Pezizomycotina</taxon>
        <taxon>Eurotiomycetes</taxon>
        <taxon>Eurotiomycetidae</taxon>
        <taxon>Eurotiales</taxon>
        <taxon>Aspergillaceae</taxon>
        <taxon>Aspergillus</taxon>
        <taxon>Aspergillus subgen. Nidulantes</taxon>
    </lineage>
</organism>
<feature type="compositionally biased region" description="Basic and acidic residues" evidence="1">
    <location>
        <begin position="13"/>
        <end position="39"/>
    </location>
</feature>
<feature type="compositionally biased region" description="Polar residues" evidence="1">
    <location>
        <begin position="384"/>
        <end position="397"/>
    </location>
</feature>
<feature type="compositionally biased region" description="Basic and acidic residues" evidence="1">
    <location>
        <begin position="299"/>
        <end position="315"/>
    </location>
</feature>
<feature type="region of interest" description="Disordered" evidence="1">
    <location>
        <begin position="146"/>
        <end position="173"/>
    </location>
</feature>
<evidence type="ECO:0000313" key="2">
    <source>
        <dbReference type="EMBL" id="KAL2789268.1"/>
    </source>
</evidence>
<reference evidence="2 3" key="1">
    <citation type="submission" date="2024-07" db="EMBL/GenBank/DDBJ databases">
        <title>Section-level genome sequencing and comparative genomics of Aspergillus sections Usti and Cavernicolus.</title>
        <authorList>
            <consortium name="Lawrence Berkeley National Laboratory"/>
            <person name="Nybo J.L."/>
            <person name="Vesth T.C."/>
            <person name="Theobald S."/>
            <person name="Frisvad J.C."/>
            <person name="Larsen T.O."/>
            <person name="Kjaerboelling I."/>
            <person name="Rothschild-Mancinelli K."/>
            <person name="Lyhne E.K."/>
            <person name="Kogle M.E."/>
            <person name="Barry K."/>
            <person name="Clum A."/>
            <person name="Na H."/>
            <person name="Ledsgaard L."/>
            <person name="Lin J."/>
            <person name="Lipzen A."/>
            <person name="Kuo A."/>
            <person name="Riley R."/>
            <person name="Mondo S."/>
            <person name="Labutti K."/>
            <person name="Haridas S."/>
            <person name="Pangalinan J."/>
            <person name="Salamov A.A."/>
            <person name="Simmons B.A."/>
            <person name="Magnuson J.K."/>
            <person name="Chen J."/>
            <person name="Drula E."/>
            <person name="Henrissat B."/>
            <person name="Wiebenga A."/>
            <person name="Lubbers R.J."/>
            <person name="Gomes A.C."/>
            <person name="Makela M.R."/>
            <person name="Stajich J."/>
            <person name="Grigoriev I.V."/>
            <person name="Mortensen U.H."/>
            <person name="De Vries R.P."/>
            <person name="Baker S.E."/>
            <person name="Andersen M.R."/>
        </authorList>
    </citation>
    <scope>NUCLEOTIDE SEQUENCE [LARGE SCALE GENOMIC DNA]</scope>
    <source>
        <strain evidence="2 3">CBS 209.92</strain>
    </source>
</reference>
<sequence length="421" mass="47440">MPRTLPWLTGVVKAERKSNSPTPEIKRTSSPRVKDETPSRKQPATPRRDFFRSSPSPPSSPIQSCPSEEFLKEGLDKDDIYIMVEDEFYAVAQTFTQHLHYAEYIRRGREAKLQNAAKIEDIARPTDGVTPMSEALKKKYAAEELRARQRDGVDQLDGNDAGDGDENEPLEDDIEEENSWAGTHLQDLMLSPRRVRSLVGLQGIRSSTRAAAGFAQARGSGRRAMNRGGGQVEKVEKEPSLPDETTEDDEDDDLDAMVSRHIPAAPRWSTTAPRSRPEIPTTKPPAVKQVARPSSKTIRFTDDTKNKSHELKSETKVTANMQAKRRMKFDGFDGFTPTPTPTPQVTRPENNRSNTAQTTQTTQSKRRRAFDDFDELPELRKPSEQPQRWQFGSNNAKQMKPKDKDTGPKKSRLNEVPTFLI</sequence>
<accession>A0ABR4G289</accession>
<proteinExistence type="predicted"/>
<feature type="region of interest" description="Disordered" evidence="1">
    <location>
        <begin position="215"/>
        <end position="421"/>
    </location>
</feature>
<protein>
    <submittedName>
        <fullName evidence="2">Uncharacterized protein</fullName>
    </submittedName>
</protein>